<dbReference type="InterPro" id="IPR032831">
    <property type="entry name" value="LptM_cons"/>
</dbReference>
<evidence type="ECO:0000256" key="2">
    <source>
        <dbReference type="ARBA" id="ARBA00022729"/>
    </source>
</evidence>
<comment type="subcellular location">
    <subcellularLocation>
        <location evidence="1">Cell outer membrane</location>
        <topology evidence="1">Lipid-anchor</topology>
    </subcellularLocation>
</comment>
<proteinExistence type="predicted"/>
<dbReference type="NCBIfam" id="NF047847">
    <property type="entry name" value="SS_mature_LptM"/>
    <property type="match status" value="1"/>
</dbReference>
<evidence type="ECO:0000256" key="1">
    <source>
        <dbReference type="ARBA" id="ARBA00004459"/>
    </source>
</evidence>
<evidence type="ECO:0000256" key="6">
    <source>
        <dbReference type="ARBA" id="ARBA00023288"/>
    </source>
</evidence>
<keyword evidence="3" id="KW-0472">Membrane</keyword>
<keyword evidence="6 9" id="KW-0449">Lipoprotein</keyword>
<evidence type="ECO:0000313" key="9">
    <source>
        <dbReference type="EMBL" id="WNH48211.1"/>
    </source>
</evidence>
<keyword evidence="5" id="KW-0998">Cell outer membrane</keyword>
<keyword evidence="10" id="KW-1185">Reference proteome</keyword>
<organism evidence="9 10">
    <name type="scientific">Stenotrophomonas aracearum</name>
    <dbReference type="NCBI Taxonomy" id="3003272"/>
    <lineage>
        <taxon>Bacteria</taxon>
        <taxon>Pseudomonadati</taxon>
        <taxon>Pseudomonadota</taxon>
        <taxon>Gammaproteobacteria</taxon>
        <taxon>Lysobacterales</taxon>
        <taxon>Lysobacteraceae</taxon>
        <taxon>Stenotrophomonas</taxon>
    </lineage>
</organism>
<evidence type="ECO:0000313" key="10">
    <source>
        <dbReference type="Proteomes" id="UP001305421"/>
    </source>
</evidence>
<name>A0ABY9YC50_9GAMM</name>
<keyword evidence="2 8" id="KW-0732">Signal</keyword>
<feature type="signal peptide" evidence="8">
    <location>
        <begin position="1"/>
        <end position="22"/>
    </location>
</feature>
<gene>
    <name evidence="9" type="ORF">PDM28_16285</name>
</gene>
<dbReference type="Proteomes" id="UP001305421">
    <property type="component" value="Chromosome"/>
</dbReference>
<dbReference type="RefSeq" id="WP_311182852.1">
    <property type="nucleotide sequence ID" value="NZ_CP115543.1"/>
</dbReference>
<dbReference type="Pfam" id="PF13627">
    <property type="entry name" value="LptM_cons"/>
    <property type="match status" value="1"/>
</dbReference>
<evidence type="ECO:0000256" key="3">
    <source>
        <dbReference type="ARBA" id="ARBA00023136"/>
    </source>
</evidence>
<evidence type="ECO:0000256" key="4">
    <source>
        <dbReference type="ARBA" id="ARBA00023139"/>
    </source>
</evidence>
<feature type="chain" id="PRO_5046095034" evidence="8">
    <location>
        <begin position="23"/>
        <end position="83"/>
    </location>
</feature>
<sequence length="83" mass="8551">MSTNRILIPLAALALLSLSACGNKGPLVMPQKPVPVEEQVVEPAADADATEATDATDATNDPQVVPDPVDPQLGTDTDDDGNE</sequence>
<protein>
    <submittedName>
        <fullName evidence="9">Lipoprotein</fullName>
    </submittedName>
</protein>
<dbReference type="PROSITE" id="PS51257">
    <property type="entry name" value="PROKAR_LIPOPROTEIN"/>
    <property type="match status" value="1"/>
</dbReference>
<evidence type="ECO:0000256" key="7">
    <source>
        <dbReference type="SAM" id="MobiDB-lite"/>
    </source>
</evidence>
<accession>A0ABY9YC50</accession>
<keyword evidence="4" id="KW-0564">Palmitate</keyword>
<evidence type="ECO:0000256" key="5">
    <source>
        <dbReference type="ARBA" id="ARBA00023237"/>
    </source>
</evidence>
<dbReference type="EMBL" id="CP115543">
    <property type="protein sequence ID" value="WNH48211.1"/>
    <property type="molecule type" value="Genomic_DNA"/>
</dbReference>
<evidence type="ECO:0000256" key="8">
    <source>
        <dbReference type="SAM" id="SignalP"/>
    </source>
</evidence>
<reference evidence="9 10" key="1">
    <citation type="submission" date="2022-12" db="EMBL/GenBank/DDBJ databases">
        <title>Two new species, Stenotrophomonas aracearum and Stenotrophomonas oahuensis, isolated from Anthurium (Araceae family) in Hawaii.</title>
        <authorList>
            <person name="Chunag S.C."/>
            <person name="Dobhal S."/>
            <person name="Alvarez A."/>
            <person name="Arif M."/>
        </authorList>
    </citation>
    <scope>NUCLEOTIDE SEQUENCE [LARGE SCALE GENOMIC DNA]</scope>
    <source>
        <strain evidence="9 10">A5588</strain>
    </source>
</reference>
<feature type="compositionally biased region" description="Low complexity" evidence="7">
    <location>
        <begin position="37"/>
        <end position="72"/>
    </location>
</feature>
<feature type="region of interest" description="Disordered" evidence="7">
    <location>
        <begin position="37"/>
        <end position="83"/>
    </location>
</feature>